<dbReference type="CDD" id="cd01644">
    <property type="entry name" value="RT_pepA17"/>
    <property type="match status" value="1"/>
</dbReference>
<dbReference type="InterPro" id="IPR043128">
    <property type="entry name" value="Rev_trsase/Diguanyl_cyclase"/>
</dbReference>
<evidence type="ECO:0000313" key="2">
    <source>
        <dbReference type="Proteomes" id="UP001529510"/>
    </source>
</evidence>
<dbReference type="Gene3D" id="3.30.70.270">
    <property type="match status" value="1"/>
</dbReference>
<evidence type="ECO:0000313" key="1">
    <source>
        <dbReference type="EMBL" id="KAL0194544.1"/>
    </source>
</evidence>
<proteinExistence type="predicted"/>
<feature type="non-terminal residue" evidence="1">
    <location>
        <position position="319"/>
    </location>
</feature>
<sequence>QGGQRFVHRVVVREMPVPTATDTLRVLESDFSERNSEGKYVSQEDVRFIQLLREGIQKKENGHLEMPLPFKSYSPPTLPNNKKLAIIRLQHLKRKLRANQQFYDHYKSFMEEVIRNGDAELAPEASVGNVVWYIPHHGVYQPKKPGKLRVVFDCSAKFHGISLNDTLLKAPDLINSLVGVLCRFRKESVAIICDIKRMFHQFLVMPEHRNYLRFLWWEDGDLNHEPKEYQMTVHLFGAASSPGCAHFGLKYLAQLHKVDYITAASFVENSFYVDDGLVSVPIIKEASALIVEAQELCKRGGLQLNKISSIQMRVKFFVA</sequence>
<gene>
    <name evidence="1" type="ORF">M9458_008116</name>
</gene>
<comment type="caution">
    <text evidence="1">The sequence shown here is derived from an EMBL/GenBank/DDBJ whole genome shotgun (WGS) entry which is preliminary data.</text>
</comment>
<protein>
    <submittedName>
        <fullName evidence="1">Uncharacterized protein</fullName>
    </submittedName>
</protein>
<dbReference type="EMBL" id="JAMKFB020000004">
    <property type="protein sequence ID" value="KAL0194544.1"/>
    <property type="molecule type" value="Genomic_DNA"/>
</dbReference>
<dbReference type="PANTHER" id="PTHR47331:SF5">
    <property type="entry name" value="RIBONUCLEASE H"/>
    <property type="match status" value="1"/>
</dbReference>
<dbReference type="Gene3D" id="3.10.10.10">
    <property type="entry name" value="HIV Type 1 Reverse Transcriptase, subunit A, domain 1"/>
    <property type="match status" value="1"/>
</dbReference>
<dbReference type="PANTHER" id="PTHR47331">
    <property type="entry name" value="PHD-TYPE DOMAIN-CONTAINING PROTEIN"/>
    <property type="match status" value="1"/>
</dbReference>
<dbReference type="AlphaFoldDB" id="A0ABD0R7X6"/>
<dbReference type="SUPFAM" id="SSF56672">
    <property type="entry name" value="DNA/RNA polymerases"/>
    <property type="match status" value="1"/>
</dbReference>
<feature type="non-terminal residue" evidence="1">
    <location>
        <position position="1"/>
    </location>
</feature>
<keyword evidence="2" id="KW-1185">Reference proteome</keyword>
<organism evidence="1 2">
    <name type="scientific">Cirrhinus mrigala</name>
    <name type="common">Mrigala</name>
    <dbReference type="NCBI Taxonomy" id="683832"/>
    <lineage>
        <taxon>Eukaryota</taxon>
        <taxon>Metazoa</taxon>
        <taxon>Chordata</taxon>
        <taxon>Craniata</taxon>
        <taxon>Vertebrata</taxon>
        <taxon>Euteleostomi</taxon>
        <taxon>Actinopterygii</taxon>
        <taxon>Neopterygii</taxon>
        <taxon>Teleostei</taxon>
        <taxon>Ostariophysi</taxon>
        <taxon>Cypriniformes</taxon>
        <taxon>Cyprinidae</taxon>
        <taxon>Labeoninae</taxon>
        <taxon>Labeonini</taxon>
        <taxon>Cirrhinus</taxon>
    </lineage>
</organism>
<dbReference type="Proteomes" id="UP001529510">
    <property type="component" value="Unassembled WGS sequence"/>
</dbReference>
<reference evidence="1 2" key="1">
    <citation type="submission" date="2024-05" db="EMBL/GenBank/DDBJ databases">
        <title>Genome sequencing and assembly of Indian major carp, Cirrhinus mrigala (Hamilton, 1822).</title>
        <authorList>
            <person name="Mohindra V."/>
            <person name="Chowdhury L.M."/>
            <person name="Lal K."/>
            <person name="Jena J.K."/>
        </authorList>
    </citation>
    <scope>NUCLEOTIDE SEQUENCE [LARGE SCALE GENOMIC DNA]</scope>
    <source>
        <strain evidence="1">CM1030</strain>
        <tissue evidence="1">Blood</tissue>
    </source>
</reference>
<name>A0ABD0R7X6_CIRMR</name>
<dbReference type="InterPro" id="IPR043502">
    <property type="entry name" value="DNA/RNA_pol_sf"/>
</dbReference>
<accession>A0ABD0R7X6</accession>